<feature type="region of interest" description="Disordered" evidence="1">
    <location>
        <begin position="132"/>
        <end position="153"/>
    </location>
</feature>
<evidence type="ECO:0000256" key="1">
    <source>
        <dbReference type="SAM" id="MobiDB-lite"/>
    </source>
</evidence>
<proteinExistence type="evidence at transcript level"/>
<gene>
    <name evidence="3" type="primary">LOC100178179</name>
</gene>
<dbReference type="PANTHER" id="PTHR34394:SF1">
    <property type="entry name" value="SIMILAR TO RIKEN CDNA 2310022B05"/>
    <property type="match status" value="1"/>
</dbReference>
<feature type="compositionally biased region" description="Polar residues" evidence="1">
    <location>
        <begin position="275"/>
        <end position="291"/>
    </location>
</feature>
<dbReference type="EMBL" id="LR786561">
    <property type="protein sequence ID" value="CAB3262167.1"/>
    <property type="molecule type" value="mRNA"/>
</dbReference>
<feature type="compositionally biased region" description="Basic and acidic residues" evidence="1">
    <location>
        <begin position="134"/>
        <end position="151"/>
    </location>
</feature>
<evidence type="ECO:0000313" key="3">
    <source>
        <dbReference type="EMBL" id="CAB3262167.1"/>
    </source>
</evidence>
<dbReference type="InterPro" id="IPR031600">
    <property type="entry name" value="DUF4706"/>
</dbReference>
<reference evidence="3" key="1">
    <citation type="submission" date="2020-04" db="EMBL/GenBank/DDBJ databases">
        <authorList>
            <person name="Neveu A P."/>
        </authorList>
    </citation>
    <scope>NUCLEOTIDE SEQUENCE</scope>
    <source>
        <tissue evidence="3">Whole embryo</tissue>
    </source>
</reference>
<feature type="domain" description="DUF4706" evidence="2">
    <location>
        <begin position="16"/>
        <end position="122"/>
    </location>
</feature>
<feature type="region of interest" description="Disordered" evidence="1">
    <location>
        <begin position="273"/>
        <end position="313"/>
    </location>
</feature>
<evidence type="ECO:0000259" key="2">
    <source>
        <dbReference type="Pfam" id="PF15797"/>
    </source>
</evidence>
<sequence length="334" mass="38073">MALWTNDARKMDRADQYFASINPMAAKIIESKKRVIRSFSQGKWDKMSVAEQENEINKSIILPEATSRYKSMLPVTLPEYCTSVFPSMAINTGQKVVKNSEEEWQDEHSSPFSWETKSQMNLTLPQKTIPNSVLKDKNNEIQKGKKEEPPKENLLSKPLKKIEPKAPSAVISNTQHQTIPSKVNHQRISEKAVVTRQPLRHIDSPPDEKFECSESELSKQKYGLISGERKKTSIPMKPKLTSRINPRSSLTLDGAIRNLEVAMKEEEVRKKHFNKNNAQESTTKMQFENCASSSSISSKSENDPVEDAPLLKKKTYIDDDDSIRKSGFDFLDNW</sequence>
<organism evidence="3">
    <name type="scientific">Phallusia mammillata</name>
    <dbReference type="NCBI Taxonomy" id="59560"/>
    <lineage>
        <taxon>Eukaryota</taxon>
        <taxon>Metazoa</taxon>
        <taxon>Chordata</taxon>
        <taxon>Tunicata</taxon>
        <taxon>Ascidiacea</taxon>
        <taxon>Phlebobranchia</taxon>
        <taxon>Ascidiidae</taxon>
        <taxon>Phallusia</taxon>
    </lineage>
</organism>
<accession>A0A6F9DHI9</accession>
<name>A0A6F9DHI9_9ASCI</name>
<dbReference type="PANTHER" id="PTHR34394">
    <property type="entry name" value="SIMILAR TO RIKEN CDNA 2310022B05"/>
    <property type="match status" value="1"/>
</dbReference>
<dbReference type="AlphaFoldDB" id="A0A6F9DHI9"/>
<protein>
    <submittedName>
        <fullName evidence="3">Uncharacterized protein LOC100178179</fullName>
    </submittedName>
</protein>
<dbReference type="Pfam" id="PF15797">
    <property type="entry name" value="DUF4706"/>
    <property type="match status" value="1"/>
</dbReference>